<accession>A0A2I0WIG1</accession>
<sequence length="106" mass="12165">MEEHLNNLNTMMSQLCSVGINFDDHVRVLLMLSSFLESWDELVTIVSNSSENLKFNFENIMGLVLNEEVRMRVRGESLKSTLNVEARGNGFREKSKRGRSKSKRGK</sequence>
<gene>
    <name evidence="2" type="ORF">MA16_Dca019707</name>
</gene>
<feature type="region of interest" description="Disordered" evidence="1">
    <location>
        <begin position="86"/>
        <end position="106"/>
    </location>
</feature>
<dbReference type="AlphaFoldDB" id="A0A2I0WIG1"/>
<reference evidence="2 3" key="2">
    <citation type="journal article" date="2017" name="Nature">
        <title>The Apostasia genome and the evolution of orchids.</title>
        <authorList>
            <person name="Zhang G.Q."/>
            <person name="Liu K.W."/>
            <person name="Li Z."/>
            <person name="Lohaus R."/>
            <person name="Hsiao Y.Y."/>
            <person name="Niu S.C."/>
            <person name="Wang J.Y."/>
            <person name="Lin Y.C."/>
            <person name="Xu Q."/>
            <person name="Chen L.J."/>
            <person name="Yoshida K."/>
            <person name="Fujiwara S."/>
            <person name="Wang Z.W."/>
            <person name="Zhang Y.Q."/>
            <person name="Mitsuda N."/>
            <person name="Wang M."/>
            <person name="Liu G.H."/>
            <person name="Pecoraro L."/>
            <person name="Huang H.X."/>
            <person name="Xiao X.J."/>
            <person name="Lin M."/>
            <person name="Wu X.Y."/>
            <person name="Wu W.L."/>
            <person name="Chen Y.Y."/>
            <person name="Chang S.B."/>
            <person name="Sakamoto S."/>
            <person name="Ohme-Takagi M."/>
            <person name="Yagi M."/>
            <person name="Zeng S.J."/>
            <person name="Shen C.Y."/>
            <person name="Yeh C.M."/>
            <person name="Luo Y.B."/>
            <person name="Tsai W.C."/>
            <person name="Van de Peer Y."/>
            <person name="Liu Z.J."/>
        </authorList>
    </citation>
    <scope>NUCLEOTIDE SEQUENCE [LARGE SCALE GENOMIC DNA]</scope>
    <source>
        <tissue evidence="2">The whole plant</tissue>
    </source>
</reference>
<keyword evidence="3" id="KW-1185">Reference proteome</keyword>
<protein>
    <submittedName>
        <fullName evidence="2">Retrovirus-related Pol polyprotein from transposon TNT 1-94</fullName>
    </submittedName>
</protein>
<feature type="compositionally biased region" description="Basic residues" evidence="1">
    <location>
        <begin position="94"/>
        <end position="106"/>
    </location>
</feature>
<evidence type="ECO:0000256" key="1">
    <source>
        <dbReference type="SAM" id="MobiDB-lite"/>
    </source>
</evidence>
<evidence type="ECO:0000313" key="2">
    <source>
        <dbReference type="EMBL" id="PKU75441.1"/>
    </source>
</evidence>
<name>A0A2I0WIG1_9ASPA</name>
<evidence type="ECO:0000313" key="3">
    <source>
        <dbReference type="Proteomes" id="UP000233837"/>
    </source>
</evidence>
<dbReference type="Proteomes" id="UP000233837">
    <property type="component" value="Unassembled WGS sequence"/>
</dbReference>
<dbReference type="EMBL" id="KZ502598">
    <property type="protein sequence ID" value="PKU75441.1"/>
    <property type="molecule type" value="Genomic_DNA"/>
</dbReference>
<organism evidence="2 3">
    <name type="scientific">Dendrobium catenatum</name>
    <dbReference type="NCBI Taxonomy" id="906689"/>
    <lineage>
        <taxon>Eukaryota</taxon>
        <taxon>Viridiplantae</taxon>
        <taxon>Streptophyta</taxon>
        <taxon>Embryophyta</taxon>
        <taxon>Tracheophyta</taxon>
        <taxon>Spermatophyta</taxon>
        <taxon>Magnoliopsida</taxon>
        <taxon>Liliopsida</taxon>
        <taxon>Asparagales</taxon>
        <taxon>Orchidaceae</taxon>
        <taxon>Epidendroideae</taxon>
        <taxon>Malaxideae</taxon>
        <taxon>Dendrobiinae</taxon>
        <taxon>Dendrobium</taxon>
    </lineage>
</organism>
<reference evidence="2 3" key="1">
    <citation type="journal article" date="2016" name="Sci. Rep.">
        <title>The Dendrobium catenatum Lindl. genome sequence provides insights into polysaccharide synthase, floral development and adaptive evolution.</title>
        <authorList>
            <person name="Zhang G.Q."/>
            <person name="Xu Q."/>
            <person name="Bian C."/>
            <person name="Tsai W.C."/>
            <person name="Yeh C.M."/>
            <person name="Liu K.W."/>
            <person name="Yoshida K."/>
            <person name="Zhang L.S."/>
            <person name="Chang S.B."/>
            <person name="Chen F."/>
            <person name="Shi Y."/>
            <person name="Su Y.Y."/>
            <person name="Zhang Y.Q."/>
            <person name="Chen L.J."/>
            <person name="Yin Y."/>
            <person name="Lin M."/>
            <person name="Huang H."/>
            <person name="Deng H."/>
            <person name="Wang Z.W."/>
            <person name="Zhu S.L."/>
            <person name="Zhao X."/>
            <person name="Deng C."/>
            <person name="Niu S.C."/>
            <person name="Huang J."/>
            <person name="Wang M."/>
            <person name="Liu G.H."/>
            <person name="Yang H.J."/>
            <person name="Xiao X.J."/>
            <person name="Hsiao Y.Y."/>
            <person name="Wu W.L."/>
            <person name="Chen Y.Y."/>
            <person name="Mitsuda N."/>
            <person name="Ohme-Takagi M."/>
            <person name="Luo Y.B."/>
            <person name="Van de Peer Y."/>
            <person name="Liu Z.J."/>
        </authorList>
    </citation>
    <scope>NUCLEOTIDE SEQUENCE [LARGE SCALE GENOMIC DNA]</scope>
    <source>
        <tissue evidence="2">The whole plant</tissue>
    </source>
</reference>
<dbReference type="Pfam" id="PF14223">
    <property type="entry name" value="Retrotran_gag_2"/>
    <property type="match status" value="1"/>
</dbReference>
<proteinExistence type="predicted"/>